<evidence type="ECO:0000256" key="4">
    <source>
        <dbReference type="ARBA" id="ARBA00022692"/>
    </source>
</evidence>
<organism evidence="9 10">
    <name type="scientific">Larkinella punicea</name>
    <dbReference type="NCBI Taxonomy" id="2315727"/>
    <lineage>
        <taxon>Bacteria</taxon>
        <taxon>Pseudomonadati</taxon>
        <taxon>Bacteroidota</taxon>
        <taxon>Cytophagia</taxon>
        <taxon>Cytophagales</taxon>
        <taxon>Spirosomataceae</taxon>
        <taxon>Larkinella</taxon>
    </lineage>
</organism>
<evidence type="ECO:0000256" key="6">
    <source>
        <dbReference type="ARBA" id="ARBA00023136"/>
    </source>
</evidence>
<comment type="subcellular location">
    <subcellularLocation>
        <location evidence="1">Cell membrane</location>
        <topology evidence="1">Multi-pass membrane protein</topology>
    </subcellularLocation>
</comment>
<feature type="domain" description="MgtC/SapB/SrpB/YhiD N-terminal" evidence="8">
    <location>
        <begin position="12"/>
        <end position="129"/>
    </location>
</feature>
<dbReference type="Pfam" id="PF02308">
    <property type="entry name" value="MgtC"/>
    <property type="match status" value="1"/>
</dbReference>
<evidence type="ECO:0000256" key="7">
    <source>
        <dbReference type="SAM" id="Phobius"/>
    </source>
</evidence>
<evidence type="ECO:0000256" key="5">
    <source>
        <dbReference type="ARBA" id="ARBA00022989"/>
    </source>
</evidence>
<protein>
    <submittedName>
        <fullName evidence="9">MgtC/SapB family protein</fullName>
    </submittedName>
</protein>
<keyword evidence="4 7" id="KW-0812">Transmembrane</keyword>
<keyword evidence="3" id="KW-1003">Cell membrane</keyword>
<feature type="transmembrane region" description="Helical" evidence="7">
    <location>
        <begin position="33"/>
        <end position="55"/>
    </location>
</feature>
<dbReference type="OrthoDB" id="9811198at2"/>
<dbReference type="Proteomes" id="UP000253383">
    <property type="component" value="Unassembled WGS sequence"/>
</dbReference>
<keyword evidence="6 7" id="KW-0472">Membrane</keyword>
<dbReference type="PANTHER" id="PTHR33778">
    <property type="entry name" value="PROTEIN MGTC"/>
    <property type="match status" value="1"/>
</dbReference>
<dbReference type="AlphaFoldDB" id="A0A368JL97"/>
<evidence type="ECO:0000313" key="10">
    <source>
        <dbReference type="Proteomes" id="UP000253383"/>
    </source>
</evidence>
<dbReference type="GO" id="GO:0005886">
    <property type="term" value="C:plasma membrane"/>
    <property type="evidence" value="ECO:0007669"/>
    <property type="project" value="UniProtKB-SubCell"/>
</dbReference>
<reference evidence="9 10" key="1">
    <citation type="submission" date="2018-07" db="EMBL/GenBank/DDBJ databases">
        <title>Genome analysis of Larkinella rosea.</title>
        <authorList>
            <person name="Zhou Z."/>
            <person name="Wang G."/>
        </authorList>
    </citation>
    <scope>NUCLEOTIDE SEQUENCE [LARGE SCALE GENOMIC DNA]</scope>
    <source>
        <strain evidence="10">zzj9</strain>
    </source>
</reference>
<evidence type="ECO:0000259" key="8">
    <source>
        <dbReference type="Pfam" id="PF02308"/>
    </source>
</evidence>
<dbReference type="PRINTS" id="PR01837">
    <property type="entry name" value="MGTCSAPBPROT"/>
</dbReference>
<gene>
    <name evidence="9" type="ORF">DUE52_22665</name>
</gene>
<feature type="transmembrane region" description="Helical" evidence="7">
    <location>
        <begin position="90"/>
        <end position="108"/>
    </location>
</feature>
<evidence type="ECO:0000256" key="2">
    <source>
        <dbReference type="ARBA" id="ARBA00009298"/>
    </source>
</evidence>
<comment type="caution">
    <text evidence="9">The sequence shown here is derived from an EMBL/GenBank/DDBJ whole genome shotgun (WGS) entry which is preliminary data.</text>
</comment>
<keyword evidence="10" id="KW-1185">Reference proteome</keyword>
<feature type="transmembrane region" description="Helical" evidence="7">
    <location>
        <begin position="114"/>
        <end position="133"/>
    </location>
</feature>
<dbReference type="InterPro" id="IPR003416">
    <property type="entry name" value="MgtC/SapB/SrpB/YhiD_fam"/>
</dbReference>
<proteinExistence type="inferred from homology"/>
<dbReference type="InterPro" id="IPR049177">
    <property type="entry name" value="MgtC_SapB_SrpB_YhiD_N"/>
</dbReference>
<dbReference type="EMBL" id="QOWE01000020">
    <property type="protein sequence ID" value="RCR67333.1"/>
    <property type="molecule type" value="Genomic_DNA"/>
</dbReference>
<evidence type="ECO:0000313" key="9">
    <source>
        <dbReference type="EMBL" id="RCR67333.1"/>
    </source>
</evidence>
<accession>A0A368JL97</accession>
<dbReference type="PANTHER" id="PTHR33778:SF1">
    <property type="entry name" value="MAGNESIUM TRANSPORTER YHID-RELATED"/>
    <property type="match status" value="1"/>
</dbReference>
<name>A0A368JL97_9BACT</name>
<comment type="similarity">
    <text evidence="2">Belongs to the MgtC/SapB family.</text>
</comment>
<evidence type="ECO:0000256" key="1">
    <source>
        <dbReference type="ARBA" id="ARBA00004651"/>
    </source>
</evidence>
<sequence length="209" mass="22732">MDSIVQEDILKLLLAMVLGGLIGAEREYRSKSAGLRTTILICVGSALFTIVSRRFSDDDRIAANIVNGIGFLGAGIIFRQETSVKGLTTAATIWAVAAIGMAVGGGFYDLAVGGFVIIGATLLVLPALASRIARANQARQFRIVTTFKHKTLLAYETLFEECGLHPRLQSQQRIGTEIIGIWRVTGSEKAHERCIRHLLNDPEVKEFGF</sequence>
<keyword evidence="5 7" id="KW-1133">Transmembrane helix</keyword>
<evidence type="ECO:0000256" key="3">
    <source>
        <dbReference type="ARBA" id="ARBA00022475"/>
    </source>
</evidence>
<feature type="transmembrane region" description="Helical" evidence="7">
    <location>
        <begin position="61"/>
        <end position="78"/>
    </location>
</feature>
<dbReference type="RefSeq" id="WP_114408333.1">
    <property type="nucleotide sequence ID" value="NZ_QOWE01000020.1"/>
</dbReference>